<dbReference type="EMBL" id="CP127389">
    <property type="protein sequence ID" value="WIV87779.1"/>
    <property type="molecule type" value="Genomic_DNA"/>
</dbReference>
<evidence type="ECO:0000256" key="1">
    <source>
        <dbReference type="SAM" id="Coils"/>
    </source>
</evidence>
<protein>
    <submittedName>
        <fullName evidence="2">Uncharacterized protein</fullName>
    </submittedName>
</protein>
<reference evidence="2 3" key="1">
    <citation type="submission" date="2023-06" db="EMBL/GenBank/DDBJ databases">
        <title>Proteus appendicitidis sp. nov., isolated from the appendiceal pus of an appendicitis patient in Yongzhou, China.</title>
        <authorList>
            <person name="Cai X."/>
        </authorList>
    </citation>
    <scope>NUCLEOTIDE SEQUENCE [LARGE SCALE GENOMIC DNA]</scope>
    <source>
        <strain evidence="2 3">HZ0627</strain>
    </source>
</reference>
<organism evidence="2 3">
    <name type="scientific">Proteus appendicitidis</name>
    <dbReference type="NCBI Taxonomy" id="3034648"/>
    <lineage>
        <taxon>Bacteria</taxon>
        <taxon>Pseudomonadati</taxon>
        <taxon>Pseudomonadota</taxon>
        <taxon>Gammaproteobacteria</taxon>
        <taxon>Enterobacterales</taxon>
        <taxon>Morganellaceae</taxon>
        <taxon>Proteus</taxon>
    </lineage>
</organism>
<feature type="coiled-coil region" evidence="1">
    <location>
        <begin position="322"/>
        <end position="349"/>
    </location>
</feature>
<dbReference type="Proteomes" id="UP001226651">
    <property type="component" value="Chromosome"/>
</dbReference>
<evidence type="ECO:0000313" key="2">
    <source>
        <dbReference type="EMBL" id="WIV87779.1"/>
    </source>
</evidence>
<keyword evidence="1" id="KW-0175">Coiled coil</keyword>
<sequence>MRVLFNELKNLSSMNDKKENVRFLLSDKIISSSNRLFEHNFHILKNKHNCIYIDKEIITNIKNELQGVVDSYTKNNLHHLEKIDRAKNKTNKSNKSISELSSLNEIKDFIKLMINETNSTSFKNEIFNVENKNINIFLDKNILLGIEIKSANKLIEKLKNKTIELNTGCDLPFNLNGNDMMVVKLGNLKAADYAVESNDRPRQNSMVNSYEDNKLERIKNIIMEFEIHFNFLNENIKQYHEIANNSCLFENIEEMNDLFDFIDGDIIKNIKKLHYEGDKLQMFNEKLVSSCNEINNNCKTLDSYYQKNIFNIDDGIIINLDIDNLKLKLKEIKSNTDLLKLKLESLTELSSCISRCNNKFKNKTSYLEKNDKKIVCDSMIKVKEKTNESLSLLDGFIKRKETGFLSKVYKLFFPKKHNESLNILINYKSKINKISSYLDVYKEKNKYFTIGDICLMVTSKLSEINYPESLLGYLYGEKSKWDNFKQSLFKKDE</sequence>
<dbReference type="RefSeq" id="WP_285804841.1">
    <property type="nucleotide sequence ID" value="NZ_CP127389.1"/>
</dbReference>
<proteinExistence type="predicted"/>
<keyword evidence="3" id="KW-1185">Reference proteome</keyword>
<evidence type="ECO:0000313" key="3">
    <source>
        <dbReference type="Proteomes" id="UP001226651"/>
    </source>
</evidence>
<accession>A0ABY8Y5U7</accession>
<gene>
    <name evidence="2" type="ORF">QQS39_15140</name>
</gene>
<name>A0ABY8Y5U7_9GAMM</name>